<comment type="caution">
    <text evidence="6">The sequence shown here is derived from an EMBL/GenBank/DDBJ whole genome shotgun (WGS) entry which is preliminary data.</text>
</comment>
<dbReference type="InterPro" id="IPR051265">
    <property type="entry name" value="HIBADH-related_NP60_sf"/>
</dbReference>
<dbReference type="PANTHER" id="PTHR43580:SF2">
    <property type="entry name" value="CYTOKINE-LIKE NUCLEAR FACTOR N-PAC"/>
    <property type="match status" value="1"/>
</dbReference>
<evidence type="ECO:0000256" key="2">
    <source>
        <dbReference type="ARBA" id="ARBA00023002"/>
    </source>
</evidence>
<sequence>MTTVTVLGTGIMGAGMATNLARAGLETTVWNRSADRARPLAEAGARVAEDPADAVARADVVVTMLFDADSVAEVMEKALPAAREGVVWVQSSTVGLDGTDRLAELARRHGVAFVDAPVLGTRQPAESGQLTVLASGPESVREAVAPVLDAVGSTTVWVGTDPGDGHRLKLVANSWVLSLVGATAQAVALAQALGVDPRQWLDSIAGGPLDSGYAQLKGKAMLAGEYPPAFPLDGALKDSGLIGDALAGSGVDPSVMRALHDRFRAASEAGHGEEDMAAVLLGFRQDPAV</sequence>
<evidence type="ECO:0000259" key="4">
    <source>
        <dbReference type="Pfam" id="PF03446"/>
    </source>
</evidence>
<name>A0ABP8RJU4_9PSEU</name>
<dbReference type="SUPFAM" id="SSF48179">
    <property type="entry name" value="6-phosphogluconate dehydrogenase C-terminal domain-like"/>
    <property type="match status" value="1"/>
</dbReference>
<feature type="domain" description="6-phosphogluconate dehydrogenase NADP-binding" evidence="4">
    <location>
        <begin position="4"/>
        <end position="159"/>
    </location>
</feature>
<dbReference type="InterPro" id="IPR036291">
    <property type="entry name" value="NAD(P)-bd_dom_sf"/>
</dbReference>
<evidence type="ECO:0000313" key="7">
    <source>
        <dbReference type="Proteomes" id="UP001501598"/>
    </source>
</evidence>
<keyword evidence="2" id="KW-0560">Oxidoreductase</keyword>
<protein>
    <submittedName>
        <fullName evidence="6">NAD(P)-dependent oxidoreductase</fullName>
    </submittedName>
</protein>
<dbReference type="Gene3D" id="3.40.50.720">
    <property type="entry name" value="NAD(P)-binding Rossmann-like Domain"/>
    <property type="match status" value="1"/>
</dbReference>
<dbReference type="PIRSF" id="PIRSF000103">
    <property type="entry name" value="HIBADH"/>
    <property type="match status" value="1"/>
</dbReference>
<dbReference type="PANTHER" id="PTHR43580">
    <property type="entry name" value="OXIDOREDUCTASE GLYR1-RELATED"/>
    <property type="match status" value="1"/>
</dbReference>
<evidence type="ECO:0000313" key="6">
    <source>
        <dbReference type="EMBL" id="GAA4540035.1"/>
    </source>
</evidence>
<gene>
    <name evidence="6" type="ORF">GCM10023175_12230</name>
</gene>
<accession>A0ABP8RJU4</accession>
<dbReference type="Pfam" id="PF14833">
    <property type="entry name" value="NAD_binding_11"/>
    <property type="match status" value="1"/>
</dbReference>
<dbReference type="InterPro" id="IPR006115">
    <property type="entry name" value="6PGDH_NADP-bd"/>
</dbReference>
<dbReference type="RefSeq" id="WP_345413574.1">
    <property type="nucleotide sequence ID" value="NZ_BAABGT010000017.1"/>
</dbReference>
<dbReference type="SUPFAM" id="SSF51735">
    <property type="entry name" value="NAD(P)-binding Rossmann-fold domains"/>
    <property type="match status" value="1"/>
</dbReference>
<dbReference type="InterPro" id="IPR029154">
    <property type="entry name" value="HIBADH-like_NADP-bd"/>
</dbReference>
<dbReference type="InterPro" id="IPR008927">
    <property type="entry name" value="6-PGluconate_DH-like_C_sf"/>
</dbReference>
<evidence type="ECO:0000256" key="3">
    <source>
        <dbReference type="ARBA" id="ARBA00023027"/>
    </source>
</evidence>
<dbReference type="InterPro" id="IPR015815">
    <property type="entry name" value="HIBADH-related"/>
</dbReference>
<dbReference type="Proteomes" id="UP001501598">
    <property type="component" value="Unassembled WGS sequence"/>
</dbReference>
<dbReference type="Pfam" id="PF03446">
    <property type="entry name" value="NAD_binding_2"/>
    <property type="match status" value="1"/>
</dbReference>
<dbReference type="InterPro" id="IPR013328">
    <property type="entry name" value="6PGD_dom2"/>
</dbReference>
<dbReference type="Gene3D" id="1.10.1040.10">
    <property type="entry name" value="N-(1-d-carboxylethyl)-l-norvaline Dehydrogenase, domain 2"/>
    <property type="match status" value="1"/>
</dbReference>
<dbReference type="EMBL" id="BAABGT010000017">
    <property type="protein sequence ID" value="GAA4540035.1"/>
    <property type="molecule type" value="Genomic_DNA"/>
</dbReference>
<keyword evidence="3" id="KW-0520">NAD</keyword>
<feature type="domain" description="3-hydroxyisobutyrate dehydrogenase-like NAD-binding" evidence="5">
    <location>
        <begin position="163"/>
        <end position="280"/>
    </location>
</feature>
<comment type="similarity">
    <text evidence="1">Belongs to the HIBADH-related family.</text>
</comment>
<proteinExistence type="inferred from homology"/>
<evidence type="ECO:0000259" key="5">
    <source>
        <dbReference type="Pfam" id="PF14833"/>
    </source>
</evidence>
<organism evidence="6 7">
    <name type="scientific">Pseudonocardia xishanensis</name>
    <dbReference type="NCBI Taxonomy" id="630995"/>
    <lineage>
        <taxon>Bacteria</taxon>
        <taxon>Bacillati</taxon>
        <taxon>Actinomycetota</taxon>
        <taxon>Actinomycetes</taxon>
        <taxon>Pseudonocardiales</taxon>
        <taxon>Pseudonocardiaceae</taxon>
        <taxon>Pseudonocardia</taxon>
    </lineage>
</organism>
<reference evidence="7" key="1">
    <citation type="journal article" date="2019" name="Int. J. Syst. Evol. Microbiol.">
        <title>The Global Catalogue of Microorganisms (GCM) 10K type strain sequencing project: providing services to taxonomists for standard genome sequencing and annotation.</title>
        <authorList>
            <consortium name="The Broad Institute Genomics Platform"/>
            <consortium name="The Broad Institute Genome Sequencing Center for Infectious Disease"/>
            <person name="Wu L."/>
            <person name="Ma J."/>
        </authorList>
    </citation>
    <scope>NUCLEOTIDE SEQUENCE [LARGE SCALE GENOMIC DNA]</scope>
    <source>
        <strain evidence="7">JCM 17906</strain>
    </source>
</reference>
<evidence type="ECO:0000256" key="1">
    <source>
        <dbReference type="ARBA" id="ARBA00009080"/>
    </source>
</evidence>
<keyword evidence="7" id="KW-1185">Reference proteome</keyword>